<protein>
    <submittedName>
        <fullName evidence="3">Lactoylglutathione lyase family protein</fullName>
    </submittedName>
</protein>
<dbReference type="InterPro" id="IPR004360">
    <property type="entry name" value="Glyas_Fos-R_dOase_dom"/>
</dbReference>
<dbReference type="GO" id="GO:0046872">
    <property type="term" value="F:metal ion binding"/>
    <property type="evidence" value="ECO:0007669"/>
    <property type="project" value="UniProtKB-KW"/>
</dbReference>
<feature type="domain" description="VOC" evidence="2">
    <location>
        <begin position="2"/>
        <end position="125"/>
    </location>
</feature>
<evidence type="ECO:0000313" key="4">
    <source>
        <dbReference type="Proteomes" id="UP000034932"/>
    </source>
</evidence>
<dbReference type="GO" id="GO:0004493">
    <property type="term" value="F:methylmalonyl-CoA epimerase activity"/>
    <property type="evidence" value="ECO:0007669"/>
    <property type="project" value="TreeGrafter"/>
</dbReference>
<gene>
    <name evidence="3" type="ORF">UT19_C0007G0054</name>
</gene>
<dbReference type="STRING" id="1618573.UT19_C0007G0054"/>
<dbReference type="Pfam" id="PF00903">
    <property type="entry name" value="Glyoxalase"/>
    <property type="match status" value="1"/>
</dbReference>
<dbReference type="InterPro" id="IPR051785">
    <property type="entry name" value="MMCE/EMCE_epimerase"/>
</dbReference>
<dbReference type="Proteomes" id="UP000034932">
    <property type="component" value="Unassembled WGS sequence"/>
</dbReference>
<reference evidence="3 4" key="1">
    <citation type="journal article" date="2015" name="Nature">
        <title>rRNA introns, odd ribosomes, and small enigmatic genomes across a large radiation of phyla.</title>
        <authorList>
            <person name="Brown C.T."/>
            <person name="Hug L.A."/>
            <person name="Thomas B.C."/>
            <person name="Sharon I."/>
            <person name="Castelle C.J."/>
            <person name="Singh A."/>
            <person name="Wilkins M.J."/>
            <person name="Williams K.H."/>
            <person name="Banfield J.F."/>
        </authorList>
    </citation>
    <scope>NUCLEOTIDE SEQUENCE [LARGE SCALE GENOMIC DNA]</scope>
</reference>
<organism evidence="3 4">
    <name type="scientific">Candidatus Woesebacteria bacterium GW2011_GWB1_39_10b</name>
    <dbReference type="NCBI Taxonomy" id="1618573"/>
    <lineage>
        <taxon>Bacteria</taxon>
        <taxon>Candidatus Woeseibacteriota</taxon>
    </lineage>
</organism>
<dbReference type="PANTHER" id="PTHR43048">
    <property type="entry name" value="METHYLMALONYL-COA EPIMERASE"/>
    <property type="match status" value="1"/>
</dbReference>
<dbReference type="SUPFAM" id="SSF54593">
    <property type="entry name" value="Glyoxalase/Bleomycin resistance protein/Dihydroxybiphenyl dioxygenase"/>
    <property type="match status" value="1"/>
</dbReference>
<accession>A0A0G0M0G6</accession>
<dbReference type="Gene3D" id="3.10.180.10">
    <property type="entry name" value="2,3-Dihydroxybiphenyl 1,2-Dioxygenase, domain 1"/>
    <property type="match status" value="1"/>
</dbReference>
<evidence type="ECO:0000313" key="3">
    <source>
        <dbReference type="EMBL" id="KKQ93810.1"/>
    </source>
</evidence>
<sequence length="140" mass="16224">MRFGHVAIRAKDIDKMLDFYCHGLGFQEAFRINNDDGSLRIVYLHISEGQYLELCMGGDKRPEFDDSKSVGVRHISFTVEDLAKSKKEMEQRGVVFDSEILKLRDNNLTVFFFDPEGNKLEMVQTQPDSPHYQFEKSINL</sequence>
<dbReference type="AlphaFoldDB" id="A0A0G0M0G6"/>
<keyword evidence="3" id="KW-0456">Lyase</keyword>
<name>A0A0G0M0G6_9BACT</name>
<dbReference type="InterPro" id="IPR029068">
    <property type="entry name" value="Glyas_Bleomycin-R_OHBP_Dase"/>
</dbReference>
<dbReference type="PROSITE" id="PS51819">
    <property type="entry name" value="VOC"/>
    <property type="match status" value="1"/>
</dbReference>
<evidence type="ECO:0000256" key="1">
    <source>
        <dbReference type="ARBA" id="ARBA00022723"/>
    </source>
</evidence>
<dbReference type="CDD" id="cd06587">
    <property type="entry name" value="VOC"/>
    <property type="match status" value="1"/>
</dbReference>
<proteinExistence type="predicted"/>
<keyword evidence="1" id="KW-0479">Metal-binding</keyword>
<dbReference type="GO" id="GO:0016829">
    <property type="term" value="F:lyase activity"/>
    <property type="evidence" value="ECO:0007669"/>
    <property type="project" value="UniProtKB-KW"/>
</dbReference>
<comment type="caution">
    <text evidence="3">The sequence shown here is derived from an EMBL/GenBank/DDBJ whole genome shotgun (WGS) entry which is preliminary data.</text>
</comment>
<dbReference type="GO" id="GO:0046491">
    <property type="term" value="P:L-methylmalonyl-CoA metabolic process"/>
    <property type="evidence" value="ECO:0007669"/>
    <property type="project" value="TreeGrafter"/>
</dbReference>
<evidence type="ECO:0000259" key="2">
    <source>
        <dbReference type="PROSITE" id="PS51819"/>
    </source>
</evidence>
<dbReference type="EMBL" id="LBVW01000007">
    <property type="protein sequence ID" value="KKQ93810.1"/>
    <property type="molecule type" value="Genomic_DNA"/>
</dbReference>
<dbReference type="InterPro" id="IPR037523">
    <property type="entry name" value="VOC_core"/>
</dbReference>
<dbReference type="PANTHER" id="PTHR43048:SF3">
    <property type="entry name" value="METHYLMALONYL-COA EPIMERASE, MITOCHONDRIAL"/>
    <property type="match status" value="1"/>
</dbReference>